<protein>
    <submittedName>
        <fullName evidence="1">24143_t:CDS:1</fullName>
    </submittedName>
</protein>
<reference evidence="1 2" key="1">
    <citation type="submission" date="2021-06" db="EMBL/GenBank/DDBJ databases">
        <authorList>
            <person name="Kallberg Y."/>
            <person name="Tangrot J."/>
            <person name="Rosling A."/>
        </authorList>
    </citation>
    <scope>NUCLEOTIDE SEQUENCE [LARGE SCALE GENOMIC DNA]</scope>
    <source>
        <strain evidence="1 2">120-4 pot B 10/14</strain>
    </source>
</reference>
<gene>
    <name evidence="1" type="ORF">GMARGA_LOCUS17431</name>
</gene>
<keyword evidence="2" id="KW-1185">Reference proteome</keyword>
<dbReference type="EMBL" id="CAJVQB010013204">
    <property type="protein sequence ID" value="CAG8760615.1"/>
    <property type="molecule type" value="Genomic_DNA"/>
</dbReference>
<dbReference type="Proteomes" id="UP000789901">
    <property type="component" value="Unassembled WGS sequence"/>
</dbReference>
<proteinExistence type="predicted"/>
<evidence type="ECO:0000313" key="2">
    <source>
        <dbReference type="Proteomes" id="UP000789901"/>
    </source>
</evidence>
<comment type="caution">
    <text evidence="1">The sequence shown here is derived from an EMBL/GenBank/DDBJ whole genome shotgun (WGS) entry which is preliminary data.</text>
</comment>
<organism evidence="1 2">
    <name type="scientific">Gigaspora margarita</name>
    <dbReference type="NCBI Taxonomy" id="4874"/>
    <lineage>
        <taxon>Eukaryota</taxon>
        <taxon>Fungi</taxon>
        <taxon>Fungi incertae sedis</taxon>
        <taxon>Mucoromycota</taxon>
        <taxon>Glomeromycotina</taxon>
        <taxon>Glomeromycetes</taxon>
        <taxon>Diversisporales</taxon>
        <taxon>Gigasporaceae</taxon>
        <taxon>Gigaspora</taxon>
    </lineage>
</organism>
<sequence length="83" mass="9714">TELTETVPSRKFMLELLECGTTNYVQNDKDTMEVSFSPCNNPVEGSENETNSKEENIYSSIWVFKSEETLEKERILSYYQKFI</sequence>
<feature type="non-terminal residue" evidence="1">
    <location>
        <position position="1"/>
    </location>
</feature>
<name>A0ABN7VE34_GIGMA</name>
<accession>A0ABN7VE34</accession>
<evidence type="ECO:0000313" key="1">
    <source>
        <dbReference type="EMBL" id="CAG8760615.1"/>
    </source>
</evidence>